<gene>
    <name evidence="2" type="ORF">Tci_626637</name>
</gene>
<dbReference type="EMBL" id="BKCJ010443200">
    <property type="protein sequence ID" value="GFA54665.1"/>
    <property type="molecule type" value="Genomic_DNA"/>
</dbReference>
<dbReference type="AlphaFoldDB" id="A0A699JUQ4"/>
<reference evidence="2" key="1">
    <citation type="journal article" date="2019" name="Sci. Rep.">
        <title>Draft genome of Tanacetum cinerariifolium, the natural source of mosquito coil.</title>
        <authorList>
            <person name="Yamashiro T."/>
            <person name="Shiraishi A."/>
            <person name="Satake H."/>
            <person name="Nakayama K."/>
        </authorList>
    </citation>
    <scope>NUCLEOTIDE SEQUENCE</scope>
</reference>
<protein>
    <submittedName>
        <fullName evidence="2">Uncharacterized protein</fullName>
    </submittedName>
</protein>
<organism evidence="2">
    <name type="scientific">Tanacetum cinerariifolium</name>
    <name type="common">Dalmatian daisy</name>
    <name type="synonym">Chrysanthemum cinerariifolium</name>
    <dbReference type="NCBI Taxonomy" id="118510"/>
    <lineage>
        <taxon>Eukaryota</taxon>
        <taxon>Viridiplantae</taxon>
        <taxon>Streptophyta</taxon>
        <taxon>Embryophyta</taxon>
        <taxon>Tracheophyta</taxon>
        <taxon>Spermatophyta</taxon>
        <taxon>Magnoliopsida</taxon>
        <taxon>eudicotyledons</taxon>
        <taxon>Gunneridae</taxon>
        <taxon>Pentapetalae</taxon>
        <taxon>asterids</taxon>
        <taxon>campanulids</taxon>
        <taxon>Asterales</taxon>
        <taxon>Asteraceae</taxon>
        <taxon>Asteroideae</taxon>
        <taxon>Anthemideae</taxon>
        <taxon>Anthemidinae</taxon>
        <taxon>Tanacetum</taxon>
    </lineage>
</organism>
<evidence type="ECO:0000313" key="2">
    <source>
        <dbReference type="EMBL" id="GFA54665.1"/>
    </source>
</evidence>
<evidence type="ECO:0000256" key="1">
    <source>
        <dbReference type="SAM" id="MobiDB-lite"/>
    </source>
</evidence>
<proteinExistence type="predicted"/>
<sequence>MYFGELAVGEIAAGGGCSSARSTSSSGVINFGSCGIMGNPSTLGDPMSDRSSNGIDTSESSKDEADDEEEDVEEEEEENLALADSIPSPPVHRITAKISIPVQAPTPFWSKVEIDRLLAIPSPLSPLSSPLRQILSPPLPVSPHLPVSSPPLPASCTYPLGYRAATIQLRAETPSTSHPLPSITLPSGTPPLLLIPLPTSSSPLLLSFTSHKVDVPKVTLPPRKRLCIALGSRFEVGESSSAPTAKPTRGFRAYYGFVGNFNYEIRQEPKREVETEVARLLVIPTPPPSPLSLWLRVEAPSTSHPLPLSTPPLGTLPLLPIPLPTSSPPLLLLSTNHRVDVPEVTLPLWKRLCIALGPRFEVGENSSALTARPTEGFRADYGFIGTLDDEIRRDPER</sequence>
<feature type="region of interest" description="Disordered" evidence="1">
    <location>
        <begin position="40"/>
        <end position="88"/>
    </location>
</feature>
<accession>A0A699JUQ4</accession>
<feature type="non-terminal residue" evidence="2">
    <location>
        <position position="397"/>
    </location>
</feature>
<comment type="caution">
    <text evidence="2">The sequence shown here is derived from an EMBL/GenBank/DDBJ whole genome shotgun (WGS) entry which is preliminary data.</text>
</comment>
<name>A0A699JUQ4_TANCI</name>
<feature type="compositionally biased region" description="Acidic residues" evidence="1">
    <location>
        <begin position="64"/>
        <end position="79"/>
    </location>
</feature>